<dbReference type="Proteomes" id="UP000481583">
    <property type="component" value="Unassembled WGS sequence"/>
</dbReference>
<keyword evidence="3" id="KW-1185">Reference proteome</keyword>
<organism evidence="2 3">
    <name type="scientific">Streptomyces coryli</name>
    <dbReference type="NCBI Taxonomy" id="1128680"/>
    <lineage>
        <taxon>Bacteria</taxon>
        <taxon>Bacillati</taxon>
        <taxon>Actinomycetota</taxon>
        <taxon>Actinomycetes</taxon>
        <taxon>Kitasatosporales</taxon>
        <taxon>Streptomycetaceae</taxon>
        <taxon>Streptomyces</taxon>
    </lineage>
</organism>
<evidence type="ECO:0000256" key="1">
    <source>
        <dbReference type="SAM" id="Phobius"/>
    </source>
</evidence>
<accession>A0A6G4TX75</accession>
<keyword evidence="1" id="KW-0812">Transmembrane</keyword>
<protein>
    <submittedName>
        <fullName evidence="2">Uncharacterized protein</fullName>
    </submittedName>
</protein>
<reference evidence="2 3" key="1">
    <citation type="submission" date="2020-02" db="EMBL/GenBank/DDBJ databases">
        <title>Whole-genome analyses of novel actinobacteria.</title>
        <authorList>
            <person name="Sahin N."/>
        </authorList>
    </citation>
    <scope>NUCLEOTIDE SEQUENCE [LARGE SCALE GENOMIC DNA]</scope>
    <source>
        <strain evidence="2 3">A7024</strain>
    </source>
</reference>
<evidence type="ECO:0000313" key="2">
    <source>
        <dbReference type="EMBL" id="NGN64372.1"/>
    </source>
</evidence>
<dbReference type="AlphaFoldDB" id="A0A6G4TX75"/>
<sequence length="358" mass="38080">MPAPDRLLYARLIPLLLCLAALAGGGYVAVAGVGPEEREARAWEAAEACPAMSGTPDIGRDCRTTVRGVVEETHAERPKRRGHAPNWIAFRNDKPAPKVNVADFDTAAEYGPGDRVELTWWRGRLMTVSGEGRTFDQNVPAPRALAVLVTVAVPIAAGGLVLWLGRRRRAGQSVAPGERGDAGGKAFLVPILATAAWTILLAALRPGVGVAQGVALACGLGTLALTAIAWRQTGSRGRPEERVLPAGEDTYVPAMILGRVPYEGHFGGSWIVVRDDSMALVPSKSRFGAKEIPVRRLRVQHVRRPRAEEEGVPSSWHVAELLDGDTPVRLTAAPDDLAALLDRIRSVALPESGAAPTA</sequence>
<keyword evidence="1" id="KW-1133">Transmembrane helix</keyword>
<evidence type="ECO:0000313" key="3">
    <source>
        <dbReference type="Proteomes" id="UP000481583"/>
    </source>
</evidence>
<feature type="transmembrane region" description="Helical" evidence="1">
    <location>
        <begin position="210"/>
        <end position="230"/>
    </location>
</feature>
<feature type="transmembrane region" description="Helical" evidence="1">
    <location>
        <begin position="144"/>
        <end position="165"/>
    </location>
</feature>
<dbReference type="RefSeq" id="WP_165235574.1">
    <property type="nucleotide sequence ID" value="NZ_JAAKZV010000033.1"/>
</dbReference>
<feature type="transmembrane region" description="Helical" evidence="1">
    <location>
        <begin position="186"/>
        <end position="204"/>
    </location>
</feature>
<name>A0A6G4TX75_9ACTN</name>
<proteinExistence type="predicted"/>
<dbReference type="EMBL" id="JAAKZV010000033">
    <property type="protein sequence ID" value="NGN64372.1"/>
    <property type="molecule type" value="Genomic_DNA"/>
</dbReference>
<gene>
    <name evidence="2" type="ORF">G5C51_10705</name>
</gene>
<keyword evidence="1" id="KW-0472">Membrane</keyword>
<comment type="caution">
    <text evidence="2">The sequence shown here is derived from an EMBL/GenBank/DDBJ whole genome shotgun (WGS) entry which is preliminary data.</text>
</comment>